<dbReference type="AlphaFoldDB" id="A0AAF0Y905"/>
<reference evidence="5" key="1">
    <citation type="submission" date="2023-10" db="EMBL/GenBank/DDBJ databases">
        <authorList>
            <person name="Noh H."/>
        </authorList>
    </citation>
    <scope>NUCLEOTIDE SEQUENCE</scope>
    <source>
        <strain evidence="5">DUCC4014</strain>
    </source>
</reference>
<evidence type="ECO:0000256" key="2">
    <source>
        <dbReference type="ARBA" id="ARBA00022454"/>
    </source>
</evidence>
<organism evidence="5 6">
    <name type="scientific">Vanrija pseudolonga</name>
    <dbReference type="NCBI Taxonomy" id="143232"/>
    <lineage>
        <taxon>Eukaryota</taxon>
        <taxon>Fungi</taxon>
        <taxon>Dikarya</taxon>
        <taxon>Basidiomycota</taxon>
        <taxon>Agaricomycotina</taxon>
        <taxon>Tremellomycetes</taxon>
        <taxon>Trichosporonales</taxon>
        <taxon>Trichosporonaceae</taxon>
        <taxon>Vanrija</taxon>
    </lineage>
</organism>
<gene>
    <name evidence="5" type="primary">H3F3C</name>
    <name evidence="5" type="ORF">LOC62_03G003678</name>
</gene>
<dbReference type="InterPro" id="IPR000164">
    <property type="entry name" value="Histone_H3/CENP-A"/>
</dbReference>
<comment type="subcellular location">
    <subcellularLocation>
        <location evidence="1">Chromosome</location>
    </subcellularLocation>
</comment>
<dbReference type="GO" id="GO:0003677">
    <property type="term" value="F:DNA binding"/>
    <property type="evidence" value="ECO:0007669"/>
    <property type="project" value="InterPro"/>
</dbReference>
<evidence type="ECO:0000313" key="6">
    <source>
        <dbReference type="Proteomes" id="UP000827549"/>
    </source>
</evidence>
<keyword evidence="3" id="KW-0544">Nucleosome core</keyword>
<accession>A0AAF0Y905</accession>
<evidence type="ECO:0000313" key="5">
    <source>
        <dbReference type="EMBL" id="WOO80166.1"/>
    </source>
</evidence>
<dbReference type="PRINTS" id="PR00622">
    <property type="entry name" value="HISTONEH3"/>
</dbReference>
<dbReference type="GO" id="GO:0030527">
    <property type="term" value="F:structural constituent of chromatin"/>
    <property type="evidence" value="ECO:0007669"/>
    <property type="project" value="InterPro"/>
</dbReference>
<name>A0AAF0Y905_9TREE</name>
<keyword evidence="6" id="KW-1185">Reference proteome</keyword>
<keyword evidence="3" id="KW-0238">DNA-binding</keyword>
<evidence type="ECO:0000256" key="4">
    <source>
        <dbReference type="SAM" id="MobiDB-lite"/>
    </source>
</evidence>
<dbReference type="Proteomes" id="UP000827549">
    <property type="component" value="Chromosome 3"/>
</dbReference>
<evidence type="ECO:0000256" key="1">
    <source>
        <dbReference type="ARBA" id="ARBA00004286"/>
    </source>
</evidence>
<dbReference type="EMBL" id="CP086716">
    <property type="protein sequence ID" value="WOO80166.1"/>
    <property type="molecule type" value="Genomic_DNA"/>
</dbReference>
<dbReference type="GO" id="GO:0000786">
    <property type="term" value="C:nucleosome"/>
    <property type="evidence" value="ECO:0007669"/>
    <property type="project" value="UniProtKB-KW"/>
</dbReference>
<keyword evidence="2" id="KW-0158">Chromosome</keyword>
<sequence>MARTKQTARKSTGGKAPRKQLAPQKPRRPSADWCDSRASEAARLAAGELLPRYAWASETYPDAFLEPLDAMLSAFEEDVALAVTTVPELRIVCVYPCIKKLVLSLNTLEKYISGDEREDLIEYMRKVIEFAGIRSEDMEAEFGRVEEVLERWWEY</sequence>
<evidence type="ECO:0000256" key="3">
    <source>
        <dbReference type="ARBA" id="ARBA00023269"/>
    </source>
</evidence>
<dbReference type="RefSeq" id="XP_062626198.1">
    <property type="nucleotide sequence ID" value="XM_062770214.1"/>
</dbReference>
<proteinExistence type="predicted"/>
<feature type="region of interest" description="Disordered" evidence="4">
    <location>
        <begin position="1"/>
        <end position="33"/>
    </location>
</feature>
<protein>
    <submittedName>
        <fullName evidence="5">Histone H33C</fullName>
    </submittedName>
</protein>
<dbReference type="GeneID" id="87806919"/>
<dbReference type="PROSITE" id="PS00322">
    <property type="entry name" value="HISTONE_H3_1"/>
    <property type="match status" value="1"/>
</dbReference>